<feature type="transmembrane region" description="Helical" evidence="1">
    <location>
        <begin position="57"/>
        <end position="75"/>
    </location>
</feature>
<keyword evidence="1" id="KW-0472">Membrane</keyword>
<dbReference type="AlphaFoldDB" id="A0A845ETZ1"/>
<proteinExistence type="predicted"/>
<dbReference type="Proteomes" id="UP000447833">
    <property type="component" value="Unassembled WGS sequence"/>
</dbReference>
<reference evidence="2 3" key="1">
    <citation type="submission" date="2019-11" db="EMBL/GenBank/DDBJ databases">
        <title>Genome sequences of 17 halophilic strains isolated from different environments.</title>
        <authorList>
            <person name="Furrow R.E."/>
        </authorList>
    </citation>
    <scope>NUCLEOTIDE SEQUENCE [LARGE SCALE GENOMIC DNA]</scope>
    <source>
        <strain evidence="2 3">22506_14_FS</strain>
    </source>
</reference>
<keyword evidence="1" id="KW-0812">Transmembrane</keyword>
<comment type="caution">
    <text evidence="2">The sequence shown here is derived from an EMBL/GenBank/DDBJ whole genome shotgun (WGS) entry which is preliminary data.</text>
</comment>
<dbReference type="EMBL" id="WMEY01000001">
    <property type="protein sequence ID" value="MYL62016.1"/>
    <property type="molecule type" value="Genomic_DNA"/>
</dbReference>
<organism evidence="2 3">
    <name type="scientific">Guptibacillus hwajinpoensis</name>
    <dbReference type="NCBI Taxonomy" id="208199"/>
    <lineage>
        <taxon>Bacteria</taxon>
        <taxon>Bacillati</taxon>
        <taxon>Bacillota</taxon>
        <taxon>Bacilli</taxon>
        <taxon>Bacillales</taxon>
        <taxon>Guptibacillaceae</taxon>
        <taxon>Guptibacillus</taxon>
    </lineage>
</organism>
<gene>
    <name evidence="2" type="ORF">GLW07_01475</name>
</gene>
<feature type="transmembrane region" description="Helical" evidence="1">
    <location>
        <begin position="81"/>
        <end position="99"/>
    </location>
</feature>
<evidence type="ECO:0000313" key="2">
    <source>
        <dbReference type="EMBL" id="MYL62016.1"/>
    </source>
</evidence>
<name>A0A845ETZ1_9BACL</name>
<evidence type="ECO:0000256" key="1">
    <source>
        <dbReference type="SAM" id="Phobius"/>
    </source>
</evidence>
<evidence type="ECO:0000313" key="3">
    <source>
        <dbReference type="Proteomes" id="UP000447833"/>
    </source>
</evidence>
<dbReference type="InterPro" id="IPR035168">
    <property type="entry name" value="DUF5317"/>
</dbReference>
<evidence type="ECO:0008006" key="4">
    <source>
        <dbReference type="Google" id="ProtNLM"/>
    </source>
</evidence>
<accession>A0A845ETZ1</accession>
<feature type="transmembrane region" description="Helical" evidence="1">
    <location>
        <begin position="23"/>
        <end position="45"/>
    </location>
</feature>
<protein>
    <recommendedName>
        <fullName evidence="4">DUF5317 domain-containing protein</fullName>
    </recommendedName>
</protein>
<dbReference type="RefSeq" id="WP_160917917.1">
    <property type="nucleotide sequence ID" value="NZ_WMEY01000001.1"/>
</dbReference>
<keyword evidence="1" id="KW-1133">Transmembrane helix</keyword>
<sequence length="196" mass="21890">MVFDGILVAILVGYLRKGSLKGFAYLSFRAGWIFPLLLFIEVLIFSFQSTYAWIGKLSAPLFMLIYIVGLTFLWLNRKMNIGIMILFIGVLLNFIVMALNGGRMPVSLESANILDTAYAEAIKNGLYGKHAVLTDRTALWFLGDVIPITDPYPKDQVISIGDVIMNIGIFIFIQRVMVKTKHPDTLIQTPAPQKGT</sequence>
<dbReference type="Pfam" id="PF17248">
    <property type="entry name" value="DUF5317"/>
    <property type="match status" value="1"/>
</dbReference>